<gene>
    <name evidence="1" type="ORF">L210DRAFT_3514049</name>
</gene>
<accession>A0AAD4G4W2</accession>
<dbReference type="EMBL" id="WHUW01000572">
    <property type="protein sequence ID" value="KAF8414367.1"/>
    <property type="molecule type" value="Genomic_DNA"/>
</dbReference>
<proteinExistence type="predicted"/>
<organism evidence="1 2">
    <name type="scientific">Boletus edulis BED1</name>
    <dbReference type="NCBI Taxonomy" id="1328754"/>
    <lineage>
        <taxon>Eukaryota</taxon>
        <taxon>Fungi</taxon>
        <taxon>Dikarya</taxon>
        <taxon>Basidiomycota</taxon>
        <taxon>Agaricomycotina</taxon>
        <taxon>Agaricomycetes</taxon>
        <taxon>Agaricomycetidae</taxon>
        <taxon>Boletales</taxon>
        <taxon>Boletineae</taxon>
        <taxon>Boletaceae</taxon>
        <taxon>Boletoideae</taxon>
        <taxon>Boletus</taxon>
    </lineage>
</organism>
<protein>
    <submittedName>
        <fullName evidence="1">Uncharacterized protein</fullName>
    </submittedName>
</protein>
<reference evidence="1" key="2">
    <citation type="journal article" date="2020" name="Nat. Commun.">
        <title>Large-scale genome sequencing of mycorrhizal fungi provides insights into the early evolution of symbiotic traits.</title>
        <authorList>
            <person name="Miyauchi S."/>
            <person name="Kiss E."/>
            <person name="Kuo A."/>
            <person name="Drula E."/>
            <person name="Kohler A."/>
            <person name="Sanchez-Garcia M."/>
            <person name="Morin E."/>
            <person name="Andreopoulos B."/>
            <person name="Barry K.W."/>
            <person name="Bonito G."/>
            <person name="Buee M."/>
            <person name="Carver A."/>
            <person name="Chen C."/>
            <person name="Cichocki N."/>
            <person name="Clum A."/>
            <person name="Culley D."/>
            <person name="Crous P.W."/>
            <person name="Fauchery L."/>
            <person name="Girlanda M."/>
            <person name="Hayes R.D."/>
            <person name="Keri Z."/>
            <person name="LaButti K."/>
            <person name="Lipzen A."/>
            <person name="Lombard V."/>
            <person name="Magnuson J."/>
            <person name="Maillard F."/>
            <person name="Murat C."/>
            <person name="Nolan M."/>
            <person name="Ohm R.A."/>
            <person name="Pangilinan J."/>
            <person name="Pereira M.F."/>
            <person name="Perotto S."/>
            <person name="Peter M."/>
            <person name="Pfister S."/>
            <person name="Riley R."/>
            <person name="Sitrit Y."/>
            <person name="Stielow J.B."/>
            <person name="Szollosi G."/>
            <person name="Zifcakova L."/>
            <person name="Stursova M."/>
            <person name="Spatafora J.W."/>
            <person name="Tedersoo L."/>
            <person name="Vaario L.M."/>
            <person name="Yamada A."/>
            <person name="Yan M."/>
            <person name="Wang P."/>
            <person name="Xu J."/>
            <person name="Bruns T."/>
            <person name="Baldrian P."/>
            <person name="Vilgalys R."/>
            <person name="Dunand C."/>
            <person name="Henrissat B."/>
            <person name="Grigoriev I.V."/>
            <person name="Hibbett D."/>
            <person name="Nagy L.G."/>
            <person name="Martin F.M."/>
        </authorList>
    </citation>
    <scope>NUCLEOTIDE SEQUENCE</scope>
    <source>
        <strain evidence="1">BED1</strain>
    </source>
</reference>
<sequence>MWLFGNIWPLNAITIDRLDYVLPESLCLLFDIPLAWVLNFCEAALLAIEQARGLAVQQHLDRIQLCLECDGHMLYLTNEFMYTGQFVVMCMCDEGNVPVIATMTA</sequence>
<evidence type="ECO:0000313" key="1">
    <source>
        <dbReference type="EMBL" id="KAF8414367.1"/>
    </source>
</evidence>
<comment type="caution">
    <text evidence="1">The sequence shown here is derived from an EMBL/GenBank/DDBJ whole genome shotgun (WGS) entry which is preliminary data.</text>
</comment>
<reference evidence="1" key="1">
    <citation type="submission" date="2019-10" db="EMBL/GenBank/DDBJ databases">
        <authorList>
            <consortium name="DOE Joint Genome Institute"/>
            <person name="Kuo A."/>
            <person name="Miyauchi S."/>
            <person name="Kiss E."/>
            <person name="Drula E."/>
            <person name="Kohler A."/>
            <person name="Sanchez-Garcia M."/>
            <person name="Andreopoulos B."/>
            <person name="Barry K.W."/>
            <person name="Bonito G."/>
            <person name="Buee M."/>
            <person name="Carver A."/>
            <person name="Chen C."/>
            <person name="Cichocki N."/>
            <person name="Clum A."/>
            <person name="Culley D."/>
            <person name="Crous P.W."/>
            <person name="Fauchery L."/>
            <person name="Girlanda M."/>
            <person name="Hayes R."/>
            <person name="Keri Z."/>
            <person name="LaButti K."/>
            <person name="Lipzen A."/>
            <person name="Lombard V."/>
            <person name="Magnuson J."/>
            <person name="Maillard F."/>
            <person name="Morin E."/>
            <person name="Murat C."/>
            <person name="Nolan M."/>
            <person name="Ohm R."/>
            <person name="Pangilinan J."/>
            <person name="Pereira M."/>
            <person name="Perotto S."/>
            <person name="Peter M."/>
            <person name="Riley R."/>
            <person name="Sitrit Y."/>
            <person name="Stielow B."/>
            <person name="Szollosi G."/>
            <person name="Zifcakova L."/>
            <person name="Stursova M."/>
            <person name="Spatafora J.W."/>
            <person name="Tedersoo L."/>
            <person name="Vaario L.-M."/>
            <person name="Yamada A."/>
            <person name="Yan M."/>
            <person name="Wang P."/>
            <person name="Xu J."/>
            <person name="Bruns T."/>
            <person name="Baldrian P."/>
            <person name="Vilgalys R."/>
            <person name="Henrissat B."/>
            <person name="Grigoriev I.V."/>
            <person name="Hibbett D."/>
            <person name="Nagy L.G."/>
            <person name="Martin F.M."/>
        </authorList>
    </citation>
    <scope>NUCLEOTIDE SEQUENCE</scope>
    <source>
        <strain evidence="1">BED1</strain>
    </source>
</reference>
<dbReference type="AlphaFoldDB" id="A0AAD4G4W2"/>
<name>A0AAD4G4W2_BOLED</name>
<dbReference type="Proteomes" id="UP001194468">
    <property type="component" value="Unassembled WGS sequence"/>
</dbReference>
<keyword evidence="2" id="KW-1185">Reference proteome</keyword>
<evidence type="ECO:0000313" key="2">
    <source>
        <dbReference type="Proteomes" id="UP001194468"/>
    </source>
</evidence>